<evidence type="ECO:0000256" key="2">
    <source>
        <dbReference type="ARBA" id="ARBA00022980"/>
    </source>
</evidence>
<comment type="caution">
    <text evidence="6">The sequence shown here is derived from an EMBL/GenBank/DDBJ whole genome shotgun (WGS) entry which is preliminary data.</text>
</comment>
<protein>
    <recommendedName>
        <fullName evidence="8">Mitochondrial ribosomal protein L32</fullName>
    </recommendedName>
</protein>
<dbReference type="AlphaFoldDB" id="A0AAE0Q8F1"/>
<evidence type="ECO:0000313" key="7">
    <source>
        <dbReference type="Proteomes" id="UP001274896"/>
    </source>
</evidence>
<dbReference type="InterPro" id="IPR002677">
    <property type="entry name" value="Ribosomal_bL32"/>
</dbReference>
<evidence type="ECO:0000256" key="1">
    <source>
        <dbReference type="ARBA" id="ARBA00008560"/>
    </source>
</evidence>
<feature type="compositionally biased region" description="Basic and acidic residues" evidence="4">
    <location>
        <begin position="295"/>
        <end position="315"/>
    </location>
</feature>
<dbReference type="PANTHER" id="PTHR31958">
    <property type="entry name" value="COILED-COIL DOMAIN-CONTAINING PROTEIN 127"/>
    <property type="match status" value="1"/>
</dbReference>
<dbReference type="Proteomes" id="UP001274896">
    <property type="component" value="Unassembled WGS sequence"/>
</dbReference>
<keyword evidence="2" id="KW-0689">Ribosomal protein</keyword>
<organism evidence="6 7">
    <name type="scientific">Hemibagrus guttatus</name>
    <dbReference type="NCBI Taxonomy" id="175788"/>
    <lineage>
        <taxon>Eukaryota</taxon>
        <taxon>Metazoa</taxon>
        <taxon>Chordata</taxon>
        <taxon>Craniata</taxon>
        <taxon>Vertebrata</taxon>
        <taxon>Euteleostomi</taxon>
        <taxon>Actinopterygii</taxon>
        <taxon>Neopterygii</taxon>
        <taxon>Teleostei</taxon>
        <taxon>Ostariophysi</taxon>
        <taxon>Siluriformes</taxon>
        <taxon>Bagridae</taxon>
        <taxon>Hemibagrus</taxon>
    </lineage>
</organism>
<feature type="signal peptide" evidence="5">
    <location>
        <begin position="1"/>
        <end position="17"/>
    </location>
</feature>
<dbReference type="GO" id="GO:0003735">
    <property type="term" value="F:structural constituent of ribosome"/>
    <property type="evidence" value="ECO:0007669"/>
    <property type="project" value="InterPro"/>
</dbReference>
<dbReference type="Pfam" id="PF01783">
    <property type="entry name" value="Ribosomal_L32p"/>
    <property type="match status" value="1"/>
</dbReference>
<reference evidence="6" key="1">
    <citation type="submission" date="2023-06" db="EMBL/GenBank/DDBJ databases">
        <title>Male Hemibagrus guttatus genome.</title>
        <authorList>
            <person name="Bian C."/>
        </authorList>
    </citation>
    <scope>NUCLEOTIDE SEQUENCE</scope>
    <source>
        <strain evidence="6">Male_cb2023</strain>
        <tissue evidence="6">Muscle</tissue>
    </source>
</reference>
<evidence type="ECO:0000313" key="6">
    <source>
        <dbReference type="EMBL" id="KAK3515750.1"/>
    </source>
</evidence>
<dbReference type="InterPro" id="IPR011332">
    <property type="entry name" value="Ribosomal_zn-bd"/>
</dbReference>
<comment type="similarity">
    <text evidence="1">Belongs to the bacterial ribosomal protein bL32 family.</text>
</comment>
<evidence type="ECO:0000256" key="4">
    <source>
        <dbReference type="SAM" id="MobiDB-lite"/>
    </source>
</evidence>
<accession>A0AAE0Q8F1</accession>
<evidence type="ECO:0008006" key="8">
    <source>
        <dbReference type="Google" id="ProtNLM"/>
    </source>
</evidence>
<name>A0AAE0Q8F1_9TELE</name>
<keyword evidence="5" id="KW-0732">Signal</keyword>
<feature type="region of interest" description="Disordered" evidence="4">
    <location>
        <begin position="295"/>
        <end position="316"/>
    </location>
</feature>
<dbReference type="GO" id="GO:0006412">
    <property type="term" value="P:translation"/>
    <property type="evidence" value="ECO:0007669"/>
    <property type="project" value="InterPro"/>
</dbReference>
<feature type="chain" id="PRO_5041924138" description="Mitochondrial ribosomal protein L32" evidence="5">
    <location>
        <begin position="18"/>
        <end position="452"/>
    </location>
</feature>
<gene>
    <name evidence="6" type="ORF">QTP70_030189</name>
</gene>
<proteinExistence type="inferred from homology"/>
<dbReference type="GO" id="GO:0015934">
    <property type="term" value="C:large ribosomal subunit"/>
    <property type="evidence" value="ECO:0007669"/>
    <property type="project" value="InterPro"/>
</dbReference>
<dbReference type="SUPFAM" id="SSF57829">
    <property type="entry name" value="Zn-binding ribosomal proteins"/>
    <property type="match status" value="1"/>
</dbReference>
<keyword evidence="7" id="KW-1185">Reference proteome</keyword>
<dbReference type="EMBL" id="JAUCMX010000020">
    <property type="protein sequence ID" value="KAK3515750.1"/>
    <property type="molecule type" value="Genomic_DNA"/>
</dbReference>
<evidence type="ECO:0000256" key="5">
    <source>
        <dbReference type="SAM" id="SignalP"/>
    </source>
</evidence>
<keyword evidence="3" id="KW-0687">Ribonucleoprotein</keyword>
<dbReference type="InterPro" id="IPR034607">
    <property type="entry name" value="CCDC127"/>
</dbReference>
<evidence type="ECO:0000256" key="3">
    <source>
        <dbReference type="ARBA" id="ARBA00023274"/>
    </source>
</evidence>
<sequence length="452" mass="52875">MPMCLVMGSTLWTLCSSYNIDFCFFSVANTTPFAAVDEGPALAVNGPSLFPQPQHIRDDDSPEPSFLDSIFWMAAPKKRRTIEMNIEPCPDCGNLKQKHVLCGFCYEKVQKETSRIRKQIAIMEGRPHNAPTVETAVLYENEAPRDADKEKRIVERSRKRPFWFHLHLSVSVQYFDFVLQTISMNNLNDPPRWNIRPGQHEGPDGGKWNYALLVPMLGLAAFRWIWTRESQRQIQEAKSQFEGNVAAMTKDLELKYKDTLTENRRTTALLELELEKARQRVEGYKKALTSQSQHLLEEHKQLQKEREELEEEKKRALQNGSAGLALHAALQHEEEWQQRAQVLLQDLEHQLVERQYAFCSFLLPREHRMDMEKELLLRVAKDPTGVELGLEDDIRDIFKHDRHCADIRNMDRRKNGKLMWLYLKYWRLQVTLQKHKRAEDRLKTSLPDIKRA</sequence>
<dbReference type="PANTHER" id="PTHR31958:SF2">
    <property type="entry name" value="COILED-COIL DOMAIN-CONTAINING PROTEIN 127"/>
    <property type="match status" value="1"/>
</dbReference>